<protein>
    <submittedName>
        <fullName evidence="1">Uncharacterized protein</fullName>
    </submittedName>
</protein>
<gene>
    <name evidence="1" type="ORF">AB3G35_07425</name>
</gene>
<name>A0AB39X005_9PSED</name>
<dbReference type="RefSeq" id="WP_369782445.1">
    <property type="nucleotide sequence ID" value="NZ_CP165623.1"/>
</dbReference>
<dbReference type="AlphaFoldDB" id="A0AB39X005"/>
<sequence length="111" mass="12288">MTPIFLPHTTLDAIGLLEDALPTVAKGRNRLRALRDRAIAKGAHVLILVWPSLDWSLLAVDVPPGVVIKDAQQLIPNLLANPVALEHMRTESRKGQHLSWLTLTRPSNTKH</sequence>
<evidence type="ECO:0000313" key="1">
    <source>
        <dbReference type="EMBL" id="XDV07419.1"/>
    </source>
</evidence>
<dbReference type="EMBL" id="CP165623">
    <property type="protein sequence ID" value="XDV07419.1"/>
    <property type="molecule type" value="Genomic_DNA"/>
</dbReference>
<proteinExistence type="predicted"/>
<reference evidence="1" key="1">
    <citation type="submission" date="2024-07" db="EMBL/GenBank/DDBJ databases">
        <authorList>
            <person name="Biller S.J."/>
        </authorList>
    </citation>
    <scope>NUCLEOTIDE SEQUENCE</scope>
    <source>
        <strain evidence="1">WC2401</strain>
    </source>
</reference>
<accession>A0AB39X005</accession>
<organism evidence="1">
    <name type="scientific">Pseudomonas sp. WC2401</name>
    <dbReference type="NCBI Taxonomy" id="3234143"/>
    <lineage>
        <taxon>Bacteria</taxon>
        <taxon>Pseudomonadati</taxon>
        <taxon>Pseudomonadota</taxon>
        <taxon>Gammaproteobacteria</taxon>
        <taxon>Pseudomonadales</taxon>
        <taxon>Pseudomonadaceae</taxon>
        <taxon>Pseudomonas</taxon>
    </lineage>
</organism>